<organism evidence="1">
    <name type="scientific">Campylobacter coli</name>
    <dbReference type="NCBI Taxonomy" id="195"/>
    <lineage>
        <taxon>Bacteria</taxon>
        <taxon>Pseudomonadati</taxon>
        <taxon>Campylobacterota</taxon>
        <taxon>Epsilonproteobacteria</taxon>
        <taxon>Campylobacterales</taxon>
        <taxon>Campylobacteraceae</taxon>
        <taxon>Campylobacter</taxon>
    </lineage>
</organism>
<dbReference type="GO" id="GO:0016740">
    <property type="term" value="F:transferase activity"/>
    <property type="evidence" value="ECO:0007669"/>
    <property type="project" value="UniProtKB-KW"/>
</dbReference>
<name>A0A5T0JX46_CAMCO</name>
<feature type="non-terminal residue" evidence="1">
    <location>
        <position position="1"/>
    </location>
</feature>
<proteinExistence type="predicted"/>
<comment type="caution">
    <text evidence="1">The sequence shown here is derived from an EMBL/GenBank/DDBJ whole genome shotgun (WGS) entry which is preliminary data.</text>
</comment>
<dbReference type="EMBL" id="AACCOW010000036">
    <property type="protein sequence ID" value="EAJ9837829.1"/>
    <property type="molecule type" value="Genomic_DNA"/>
</dbReference>
<keyword evidence="1" id="KW-0808">Transferase</keyword>
<protein>
    <submittedName>
        <fullName evidence="1">Sugar transferase</fullName>
    </submittedName>
</protein>
<reference evidence="1" key="1">
    <citation type="submission" date="2019-04" db="EMBL/GenBank/DDBJ databases">
        <authorList>
            <consortium name="NARMS: The National Antimicrobial Resistance Monitoring System"/>
        </authorList>
    </citation>
    <scope>NUCLEOTIDE SEQUENCE</scope>
    <source>
        <strain evidence="1">FSIS11920232</strain>
    </source>
</reference>
<evidence type="ECO:0000313" key="1">
    <source>
        <dbReference type="EMBL" id="EAJ9837829.1"/>
    </source>
</evidence>
<gene>
    <name evidence="1" type="ORF">FBI14_08835</name>
</gene>
<sequence>VEEYFLTLSDDEKKIILDFLSEKYDDKYDLYKILYYLINELYSFKHEGIFYQIIIDKEKILMTQKYNKIFYPLKSFIYKPYLYEIRSTKPFLLLMRILGLENLSAIISHTKFYRLVRKLFFNPRDFLKDSKFYKRYSNAN</sequence>
<dbReference type="AlphaFoldDB" id="A0A5T0JX46"/>
<accession>A0A5T0JX46</accession>